<sequence>MALPSFSGFHVTQISEPFSRTVGRSFFQAVADTDSASSTHATSMRAFDLILSRLWRKPQKT</sequence>
<protein>
    <submittedName>
        <fullName evidence="1">Uncharacterized protein</fullName>
    </submittedName>
</protein>
<reference evidence="1 2" key="1">
    <citation type="submission" date="2018-06" db="EMBL/GenBank/DDBJ databases">
        <authorList>
            <consortium name="Pathogen Informatics"/>
            <person name="Doyle S."/>
        </authorList>
    </citation>
    <scope>NUCLEOTIDE SEQUENCE [LARGE SCALE GENOMIC DNA]</scope>
    <source>
        <strain evidence="1 2">NCTC9617</strain>
    </source>
</reference>
<dbReference type="AlphaFoldDB" id="A0A378FZ35"/>
<organism evidence="1 2">
    <name type="scientific">Klebsiella pneumoniae</name>
    <dbReference type="NCBI Taxonomy" id="573"/>
    <lineage>
        <taxon>Bacteria</taxon>
        <taxon>Pseudomonadati</taxon>
        <taxon>Pseudomonadota</taxon>
        <taxon>Gammaproteobacteria</taxon>
        <taxon>Enterobacterales</taxon>
        <taxon>Enterobacteriaceae</taxon>
        <taxon>Klebsiella/Raoultella group</taxon>
        <taxon>Klebsiella</taxon>
        <taxon>Klebsiella pneumoniae complex</taxon>
    </lineage>
</organism>
<gene>
    <name evidence="1" type="ORF">NCTC9617_05286</name>
</gene>
<evidence type="ECO:0000313" key="1">
    <source>
        <dbReference type="EMBL" id="STW48680.1"/>
    </source>
</evidence>
<evidence type="ECO:0000313" key="2">
    <source>
        <dbReference type="Proteomes" id="UP000255167"/>
    </source>
</evidence>
<accession>A0A378FZ35</accession>
<name>A0A378FZ35_KLEPN</name>
<dbReference type="EMBL" id="UGNC01000005">
    <property type="protein sequence ID" value="STW48680.1"/>
    <property type="molecule type" value="Genomic_DNA"/>
</dbReference>
<proteinExistence type="predicted"/>
<dbReference type="Proteomes" id="UP000255167">
    <property type="component" value="Unassembled WGS sequence"/>
</dbReference>